<dbReference type="Proteomes" id="UP000030649">
    <property type="component" value="Unassembled WGS sequence"/>
</dbReference>
<evidence type="ECO:0000313" key="1">
    <source>
        <dbReference type="EMBL" id="ERG91264.1"/>
    </source>
</evidence>
<dbReference type="HOGENOM" id="CLU_2190988_0_0_2"/>
<protein>
    <submittedName>
        <fullName evidence="1">Uncharacterized protein</fullName>
    </submittedName>
</protein>
<reference evidence="1 2" key="1">
    <citation type="journal article" date="2013" name="PLoS ONE">
        <title>Assembly-driven community genomics of a hypersaline microbial ecosystem.</title>
        <authorList>
            <person name="Podell S."/>
            <person name="Ugalde J.A."/>
            <person name="Narasingarao P."/>
            <person name="Banfield J.F."/>
            <person name="Heidelberg K.B."/>
            <person name="Allen E.E."/>
        </authorList>
    </citation>
    <scope>NUCLEOTIDE SEQUENCE [LARGE SCALE GENOMIC DNA]</scope>
    <source>
        <strain evidence="2">J07HQW1</strain>
    </source>
</reference>
<proteinExistence type="predicted"/>
<name>U1MN69_9EURY</name>
<dbReference type="EMBL" id="KE356560">
    <property type="protein sequence ID" value="ERG91264.1"/>
    <property type="molecule type" value="Genomic_DNA"/>
</dbReference>
<gene>
    <name evidence="1" type="ORF">J07HQW1_01298</name>
</gene>
<dbReference type="STRING" id="1238424.J07HQW1_01298"/>
<accession>U1MN69</accession>
<organism evidence="1 2">
    <name type="scientific">Haloquadratum walsbyi J07HQW1</name>
    <dbReference type="NCBI Taxonomy" id="1238424"/>
    <lineage>
        <taxon>Archaea</taxon>
        <taxon>Methanobacteriati</taxon>
        <taxon>Methanobacteriota</taxon>
        <taxon>Stenosarchaea group</taxon>
        <taxon>Halobacteria</taxon>
        <taxon>Halobacteriales</taxon>
        <taxon>Haloferacaceae</taxon>
        <taxon>Haloquadratum</taxon>
    </lineage>
</organism>
<sequence>MTKGDRILSCARDGRAERGDFEAIARGFANQSVYLEDDFESERRALQKIMLGFVPCAGGRSAVDLLKEYPVKDAEWVDCAVDEQQAIERVNVGGDVSTFGKALCGAGD</sequence>
<evidence type="ECO:0000313" key="2">
    <source>
        <dbReference type="Proteomes" id="UP000030649"/>
    </source>
</evidence>
<dbReference type="AlphaFoldDB" id="U1MN69"/>